<accession>X1I9N6</accession>
<feature type="non-terminal residue" evidence="2">
    <location>
        <position position="1"/>
    </location>
</feature>
<reference evidence="2" key="1">
    <citation type="journal article" date="2014" name="Front. Microbiol.">
        <title>High frequency of phylogenetically diverse reductive dehalogenase-homologous genes in deep subseafloor sedimentary metagenomes.</title>
        <authorList>
            <person name="Kawai M."/>
            <person name="Futagami T."/>
            <person name="Toyoda A."/>
            <person name="Takaki Y."/>
            <person name="Nishi S."/>
            <person name="Hori S."/>
            <person name="Arai W."/>
            <person name="Tsubouchi T."/>
            <person name="Morono Y."/>
            <person name="Uchiyama I."/>
            <person name="Ito T."/>
            <person name="Fujiyama A."/>
            <person name="Inagaki F."/>
            <person name="Takami H."/>
        </authorList>
    </citation>
    <scope>NUCLEOTIDE SEQUENCE</scope>
    <source>
        <strain evidence="2">Expedition CK06-06</strain>
    </source>
</reference>
<dbReference type="AlphaFoldDB" id="X1I9N6"/>
<dbReference type="InterPro" id="IPR028261">
    <property type="entry name" value="DPD_II"/>
</dbReference>
<dbReference type="PRINTS" id="PR00419">
    <property type="entry name" value="ADXRDTASE"/>
</dbReference>
<dbReference type="Gene3D" id="1.10.1060.10">
    <property type="entry name" value="Alpha-helical ferredoxin"/>
    <property type="match status" value="1"/>
</dbReference>
<dbReference type="EMBL" id="BARU01040505">
    <property type="protein sequence ID" value="GAH78407.1"/>
    <property type="molecule type" value="Genomic_DNA"/>
</dbReference>
<feature type="non-terminal residue" evidence="2">
    <location>
        <position position="232"/>
    </location>
</feature>
<sequence length="232" mass="25484">LIESIREGKIPATEKNVDAAKEAYRSVTSEKVASVTEEKEVSKISAELHPVYKEKMSPCEADCPAGHAIRKTISLVQENRFEEALENVKRENPFPGVCGRVCFHPCESRCNRNEYDEGIAINALERAVFDYADASKVNKPEKKGKTGKKVAIIGSGPAGMTCAYFLSILGHEVTVFEASPFLGGIPRVAIPDYRLPKNVIDKEIEQIVELGIDIRTNTRVGKDISFSSVTLA</sequence>
<gene>
    <name evidence="2" type="ORF">S03H2_62613</name>
</gene>
<dbReference type="PANTHER" id="PTHR42783">
    <property type="entry name" value="GLUTAMATE SYNTHASE [NADPH] SMALL CHAIN"/>
    <property type="match status" value="1"/>
</dbReference>
<evidence type="ECO:0000259" key="1">
    <source>
        <dbReference type="Pfam" id="PF14691"/>
    </source>
</evidence>
<protein>
    <recommendedName>
        <fullName evidence="1">Dihydroprymidine dehydrogenase domain-containing protein</fullName>
    </recommendedName>
</protein>
<comment type="caution">
    <text evidence="2">The sequence shown here is derived from an EMBL/GenBank/DDBJ whole genome shotgun (WGS) entry which is preliminary data.</text>
</comment>
<proteinExistence type="predicted"/>
<dbReference type="InterPro" id="IPR009051">
    <property type="entry name" value="Helical_ferredxn"/>
</dbReference>
<name>X1I9N6_9ZZZZ</name>
<organism evidence="2">
    <name type="scientific">marine sediment metagenome</name>
    <dbReference type="NCBI Taxonomy" id="412755"/>
    <lineage>
        <taxon>unclassified sequences</taxon>
        <taxon>metagenomes</taxon>
        <taxon>ecological metagenomes</taxon>
    </lineage>
</organism>
<dbReference type="Gene3D" id="3.50.50.60">
    <property type="entry name" value="FAD/NAD(P)-binding domain"/>
    <property type="match status" value="1"/>
</dbReference>
<dbReference type="GO" id="GO:0051536">
    <property type="term" value="F:iron-sulfur cluster binding"/>
    <property type="evidence" value="ECO:0007669"/>
    <property type="project" value="InterPro"/>
</dbReference>
<feature type="domain" description="Dihydroprymidine dehydrogenase" evidence="1">
    <location>
        <begin position="52"/>
        <end position="135"/>
    </location>
</feature>
<dbReference type="InterPro" id="IPR036188">
    <property type="entry name" value="FAD/NAD-bd_sf"/>
</dbReference>
<evidence type="ECO:0000313" key="2">
    <source>
        <dbReference type="EMBL" id="GAH78407.1"/>
    </source>
</evidence>
<dbReference type="PANTHER" id="PTHR42783:SF3">
    <property type="entry name" value="GLUTAMATE SYNTHASE [NADPH] SMALL CHAIN-RELATED"/>
    <property type="match status" value="1"/>
</dbReference>
<dbReference type="Pfam" id="PF13450">
    <property type="entry name" value="NAD_binding_8"/>
    <property type="match status" value="1"/>
</dbReference>
<dbReference type="Pfam" id="PF14691">
    <property type="entry name" value="Fer4_20"/>
    <property type="match status" value="1"/>
</dbReference>
<dbReference type="SUPFAM" id="SSF51971">
    <property type="entry name" value="Nucleotide-binding domain"/>
    <property type="match status" value="1"/>
</dbReference>